<accession>A0A0V0H6W2</accession>
<reference evidence="2" key="1">
    <citation type="submission" date="2015-12" db="EMBL/GenBank/DDBJ databases">
        <title>Gene expression during late stages of embryo sac development: a critical building block for successful pollen-pistil interactions.</title>
        <authorList>
            <person name="Liu Y."/>
            <person name="Joly V."/>
            <person name="Sabar M."/>
            <person name="Matton D.P."/>
        </authorList>
    </citation>
    <scope>NUCLEOTIDE SEQUENCE</scope>
</reference>
<name>A0A0V0H6W2_SOLCH</name>
<evidence type="ECO:0000256" key="1">
    <source>
        <dbReference type="SAM" id="MobiDB-lite"/>
    </source>
</evidence>
<organism evidence="2">
    <name type="scientific">Solanum chacoense</name>
    <name type="common">Chaco potato</name>
    <dbReference type="NCBI Taxonomy" id="4108"/>
    <lineage>
        <taxon>Eukaryota</taxon>
        <taxon>Viridiplantae</taxon>
        <taxon>Streptophyta</taxon>
        <taxon>Embryophyta</taxon>
        <taxon>Tracheophyta</taxon>
        <taxon>Spermatophyta</taxon>
        <taxon>Magnoliopsida</taxon>
        <taxon>eudicotyledons</taxon>
        <taxon>Gunneridae</taxon>
        <taxon>Pentapetalae</taxon>
        <taxon>asterids</taxon>
        <taxon>lamiids</taxon>
        <taxon>Solanales</taxon>
        <taxon>Solanaceae</taxon>
        <taxon>Solanoideae</taxon>
        <taxon>Solaneae</taxon>
        <taxon>Solanum</taxon>
    </lineage>
</organism>
<sequence length="94" mass="10534">MNPKCCPYKKTSPNKVLHDIVSHNVEEKDMAEIPEQNDEAVEENTEDALRHIANEADLSPRVIKASRKGKKQGEGESAQPIRIQPKRTKSANSK</sequence>
<feature type="compositionally biased region" description="Basic residues" evidence="1">
    <location>
        <begin position="84"/>
        <end position="94"/>
    </location>
</feature>
<dbReference type="EMBL" id="GEDG01024214">
    <property type="protein sequence ID" value="JAP16146.1"/>
    <property type="molecule type" value="Transcribed_RNA"/>
</dbReference>
<feature type="region of interest" description="Disordered" evidence="1">
    <location>
        <begin position="53"/>
        <end position="94"/>
    </location>
</feature>
<proteinExistence type="predicted"/>
<protein>
    <submittedName>
        <fullName evidence="2">Putative ovule protein</fullName>
    </submittedName>
</protein>
<evidence type="ECO:0000313" key="2">
    <source>
        <dbReference type="EMBL" id="JAP16146.1"/>
    </source>
</evidence>
<dbReference type="AlphaFoldDB" id="A0A0V0H6W2"/>